<accession>A0ABW4MY89</accession>
<feature type="domain" description="HTH cro/C1-type" evidence="2">
    <location>
        <begin position="6"/>
        <end position="60"/>
    </location>
</feature>
<comment type="caution">
    <text evidence="3">The sequence shown here is derived from an EMBL/GenBank/DDBJ whole genome shotgun (WGS) entry which is preliminary data.</text>
</comment>
<reference evidence="4" key="1">
    <citation type="journal article" date="2019" name="Int. J. Syst. Evol. Microbiol.">
        <title>The Global Catalogue of Microorganisms (GCM) 10K type strain sequencing project: providing services to taxonomists for standard genome sequencing and annotation.</title>
        <authorList>
            <consortium name="The Broad Institute Genomics Platform"/>
            <consortium name="The Broad Institute Genome Sequencing Center for Infectious Disease"/>
            <person name="Wu L."/>
            <person name="Ma J."/>
        </authorList>
    </citation>
    <scope>NUCLEOTIDE SEQUENCE [LARGE SCALE GENOMIC DNA]</scope>
    <source>
        <strain evidence="4">DFY28</strain>
    </source>
</reference>
<protein>
    <submittedName>
        <fullName evidence="3">Helix-turn-helix transcriptional regulator</fullName>
    </submittedName>
</protein>
<evidence type="ECO:0000256" key="1">
    <source>
        <dbReference type="ARBA" id="ARBA00023125"/>
    </source>
</evidence>
<dbReference type="InterPro" id="IPR010982">
    <property type="entry name" value="Lambda_DNA-bd_dom_sf"/>
</dbReference>
<evidence type="ECO:0000313" key="4">
    <source>
        <dbReference type="Proteomes" id="UP001597237"/>
    </source>
</evidence>
<name>A0ABW4MY89_9CAUL</name>
<dbReference type="Pfam" id="PF01381">
    <property type="entry name" value="HTH_3"/>
    <property type="match status" value="1"/>
</dbReference>
<proteinExistence type="predicted"/>
<dbReference type="InterPro" id="IPR001387">
    <property type="entry name" value="Cro/C1-type_HTH"/>
</dbReference>
<dbReference type="Gene3D" id="1.10.260.40">
    <property type="entry name" value="lambda repressor-like DNA-binding domains"/>
    <property type="match status" value="1"/>
</dbReference>
<keyword evidence="1" id="KW-0238">DNA-binding</keyword>
<dbReference type="CDD" id="cd00093">
    <property type="entry name" value="HTH_XRE"/>
    <property type="match status" value="1"/>
</dbReference>
<dbReference type="PANTHER" id="PTHR46558">
    <property type="entry name" value="TRACRIPTIONAL REGULATORY PROTEIN-RELATED-RELATED"/>
    <property type="match status" value="1"/>
</dbReference>
<evidence type="ECO:0000259" key="2">
    <source>
        <dbReference type="PROSITE" id="PS50943"/>
    </source>
</evidence>
<evidence type="ECO:0000313" key="3">
    <source>
        <dbReference type="EMBL" id="MFD1782606.1"/>
    </source>
</evidence>
<organism evidence="3 4">
    <name type="scientific">Phenylobacterium terrae</name>
    <dbReference type="NCBI Taxonomy" id="2665495"/>
    <lineage>
        <taxon>Bacteria</taxon>
        <taxon>Pseudomonadati</taxon>
        <taxon>Pseudomonadota</taxon>
        <taxon>Alphaproteobacteria</taxon>
        <taxon>Caulobacterales</taxon>
        <taxon>Caulobacteraceae</taxon>
        <taxon>Phenylobacterium</taxon>
    </lineage>
</organism>
<keyword evidence="4" id="KW-1185">Reference proteome</keyword>
<sequence length="110" mass="12006">MLNKALRLLRVFGGLSQTELASRLGVTKSWISEIESGRKVPTLSLLNAYSKELDIPLSSIMFFSEKLQDDGQSEKTRAFVSKKILAILDYIAADSDGGDQGVEGEEDVPA</sequence>
<gene>
    <name evidence="3" type="ORF">ACFSC0_04305</name>
</gene>
<dbReference type="Proteomes" id="UP001597237">
    <property type="component" value="Unassembled WGS sequence"/>
</dbReference>
<dbReference type="PANTHER" id="PTHR46558:SF4">
    <property type="entry name" value="DNA-BIDING PHAGE PROTEIN"/>
    <property type="match status" value="1"/>
</dbReference>
<dbReference type="SUPFAM" id="SSF47413">
    <property type="entry name" value="lambda repressor-like DNA-binding domains"/>
    <property type="match status" value="1"/>
</dbReference>
<dbReference type="PROSITE" id="PS50943">
    <property type="entry name" value="HTH_CROC1"/>
    <property type="match status" value="1"/>
</dbReference>
<dbReference type="EMBL" id="JBHUEY010000001">
    <property type="protein sequence ID" value="MFD1782606.1"/>
    <property type="molecule type" value="Genomic_DNA"/>
</dbReference>
<dbReference type="RefSeq" id="WP_377280344.1">
    <property type="nucleotide sequence ID" value="NZ_JBHRSI010000001.1"/>
</dbReference>
<dbReference type="SMART" id="SM00530">
    <property type="entry name" value="HTH_XRE"/>
    <property type="match status" value="1"/>
</dbReference>